<evidence type="ECO:0008006" key="3">
    <source>
        <dbReference type="Google" id="ProtNLM"/>
    </source>
</evidence>
<dbReference type="VEuPathDB" id="FungiDB:FVEG_07214"/>
<sequence length="105" mass="11231">MDGLSVVASCIAVIQAADQTYKIISQFARDCKDAKGDLAAVSQELSTLTRTLTQLKDLVPDGSDFSDSDLTNNTKRNIRDIVGSFLAVACETKEVLSGHEGGSRH</sequence>
<dbReference type="KEGG" id="fvr:FVEG_07214"/>
<dbReference type="Proteomes" id="UP000009096">
    <property type="component" value="Chromosome 8"/>
</dbReference>
<gene>
    <name evidence="1" type="ORF">FVEG_07214</name>
</gene>
<evidence type="ECO:0000313" key="2">
    <source>
        <dbReference type="Proteomes" id="UP000009096"/>
    </source>
</evidence>
<dbReference type="RefSeq" id="XP_018753134.1">
    <property type="nucleotide sequence ID" value="XM_018895805.1"/>
</dbReference>
<evidence type="ECO:0000313" key="1">
    <source>
        <dbReference type="EMBL" id="EWG46943.1"/>
    </source>
</evidence>
<dbReference type="EMBL" id="DS022250">
    <property type="protein sequence ID" value="EWG46943.1"/>
    <property type="molecule type" value="Genomic_DNA"/>
</dbReference>
<reference evidence="1 2" key="1">
    <citation type="journal article" date="2010" name="Nature">
        <title>Comparative genomics reveals mobile pathogenicity chromosomes in Fusarium.</title>
        <authorList>
            <person name="Ma L.J."/>
            <person name="van der Does H.C."/>
            <person name="Borkovich K.A."/>
            <person name="Coleman J.J."/>
            <person name="Daboussi M.J."/>
            <person name="Di Pietro A."/>
            <person name="Dufresne M."/>
            <person name="Freitag M."/>
            <person name="Grabherr M."/>
            <person name="Henrissat B."/>
            <person name="Houterman P.M."/>
            <person name="Kang S."/>
            <person name="Shim W.B."/>
            <person name="Woloshuk C."/>
            <person name="Xie X."/>
            <person name="Xu J.R."/>
            <person name="Antoniw J."/>
            <person name="Baker S.E."/>
            <person name="Bluhm B.H."/>
            <person name="Breakspear A."/>
            <person name="Brown D.W."/>
            <person name="Butchko R.A."/>
            <person name="Chapman S."/>
            <person name="Coulson R."/>
            <person name="Coutinho P.M."/>
            <person name="Danchin E.G."/>
            <person name="Diener A."/>
            <person name="Gale L.R."/>
            <person name="Gardiner D.M."/>
            <person name="Goff S."/>
            <person name="Hammond-Kosack K.E."/>
            <person name="Hilburn K."/>
            <person name="Hua-Van A."/>
            <person name="Jonkers W."/>
            <person name="Kazan K."/>
            <person name="Kodira C.D."/>
            <person name="Koehrsen M."/>
            <person name="Kumar L."/>
            <person name="Lee Y.H."/>
            <person name="Li L."/>
            <person name="Manners J.M."/>
            <person name="Miranda-Saavedra D."/>
            <person name="Mukherjee M."/>
            <person name="Park G."/>
            <person name="Park J."/>
            <person name="Park S.Y."/>
            <person name="Proctor R.H."/>
            <person name="Regev A."/>
            <person name="Ruiz-Roldan M.C."/>
            <person name="Sain D."/>
            <person name="Sakthikumar S."/>
            <person name="Sykes S."/>
            <person name="Schwartz D.C."/>
            <person name="Turgeon B.G."/>
            <person name="Wapinski I."/>
            <person name="Yoder O."/>
            <person name="Young S."/>
            <person name="Zeng Q."/>
            <person name="Zhou S."/>
            <person name="Galagan J."/>
            <person name="Cuomo C.A."/>
            <person name="Kistler H.C."/>
            <person name="Rep M."/>
        </authorList>
    </citation>
    <scope>NUCLEOTIDE SEQUENCE [LARGE SCALE GENOMIC DNA]</scope>
    <source>
        <strain evidence="2">M3125 / FGSC 7600</strain>
    </source>
</reference>
<dbReference type="AlphaFoldDB" id="W7M5V4"/>
<dbReference type="OrthoDB" id="524326at2759"/>
<protein>
    <recommendedName>
        <fullName evidence="3">Fungal N-terminal domain-containing protein</fullName>
    </recommendedName>
</protein>
<keyword evidence="2" id="KW-1185">Reference proteome</keyword>
<accession>W7M5V4</accession>
<dbReference type="GeneID" id="30065040"/>
<name>W7M5V4_GIBM7</name>
<proteinExistence type="predicted"/>
<dbReference type="EMBL" id="CM000585">
    <property type="protein sequence ID" value="EWG46943.1"/>
    <property type="molecule type" value="Genomic_DNA"/>
</dbReference>
<organism evidence="1 2">
    <name type="scientific">Gibberella moniliformis (strain M3125 / FGSC 7600)</name>
    <name type="common">Maize ear and stalk rot fungus</name>
    <name type="synonym">Fusarium verticillioides</name>
    <dbReference type="NCBI Taxonomy" id="334819"/>
    <lineage>
        <taxon>Eukaryota</taxon>
        <taxon>Fungi</taxon>
        <taxon>Dikarya</taxon>
        <taxon>Ascomycota</taxon>
        <taxon>Pezizomycotina</taxon>
        <taxon>Sordariomycetes</taxon>
        <taxon>Hypocreomycetidae</taxon>
        <taxon>Hypocreales</taxon>
        <taxon>Nectriaceae</taxon>
        <taxon>Fusarium</taxon>
        <taxon>Fusarium fujikuroi species complex</taxon>
    </lineage>
</organism>